<evidence type="ECO:0008006" key="3">
    <source>
        <dbReference type="Google" id="ProtNLM"/>
    </source>
</evidence>
<dbReference type="InterPro" id="IPR042197">
    <property type="entry name" value="Apaf_helical"/>
</dbReference>
<reference evidence="1 2" key="1">
    <citation type="journal article" date="2020" name="BMC Genomics">
        <title>Intraspecific diversification of the crop wild relative Brassica cretica Lam. using demographic model selection.</title>
        <authorList>
            <person name="Kioukis A."/>
            <person name="Michalopoulou V.A."/>
            <person name="Briers L."/>
            <person name="Pirintsos S."/>
            <person name="Studholme D.J."/>
            <person name="Pavlidis P."/>
            <person name="Sarris P.F."/>
        </authorList>
    </citation>
    <scope>NUCLEOTIDE SEQUENCE [LARGE SCALE GENOMIC DNA]</scope>
    <source>
        <strain evidence="2">cv. PFS-1207/04</strain>
    </source>
</reference>
<dbReference type="Proteomes" id="UP000266723">
    <property type="component" value="Unassembled WGS sequence"/>
</dbReference>
<protein>
    <recommendedName>
        <fullName evidence="3">NB-ARC domain-containing protein</fullName>
    </recommendedName>
</protein>
<evidence type="ECO:0000313" key="1">
    <source>
        <dbReference type="EMBL" id="KAF3577281.1"/>
    </source>
</evidence>
<gene>
    <name evidence="1" type="ORF">DY000_02033828</name>
</gene>
<comment type="caution">
    <text evidence="1">The sequence shown here is derived from an EMBL/GenBank/DDBJ whole genome shotgun (WGS) entry which is preliminary data.</text>
</comment>
<evidence type="ECO:0000313" key="2">
    <source>
        <dbReference type="Proteomes" id="UP000266723"/>
    </source>
</evidence>
<dbReference type="Gene3D" id="1.10.8.430">
    <property type="entry name" value="Helical domain of apoptotic protease-activating factors"/>
    <property type="match status" value="1"/>
</dbReference>
<accession>A0ABQ7DIH4</accession>
<proteinExistence type="predicted"/>
<name>A0ABQ7DIH4_BRACR</name>
<dbReference type="SUPFAM" id="SSF52540">
    <property type="entry name" value="P-loop containing nucleoside triphosphate hydrolases"/>
    <property type="match status" value="1"/>
</dbReference>
<organism evidence="1 2">
    <name type="scientific">Brassica cretica</name>
    <name type="common">Mustard</name>
    <dbReference type="NCBI Taxonomy" id="69181"/>
    <lineage>
        <taxon>Eukaryota</taxon>
        <taxon>Viridiplantae</taxon>
        <taxon>Streptophyta</taxon>
        <taxon>Embryophyta</taxon>
        <taxon>Tracheophyta</taxon>
        <taxon>Spermatophyta</taxon>
        <taxon>Magnoliopsida</taxon>
        <taxon>eudicotyledons</taxon>
        <taxon>Gunneridae</taxon>
        <taxon>Pentapetalae</taxon>
        <taxon>rosids</taxon>
        <taxon>malvids</taxon>
        <taxon>Brassicales</taxon>
        <taxon>Brassicaceae</taxon>
        <taxon>Brassiceae</taxon>
        <taxon>Brassica</taxon>
    </lineage>
</organism>
<sequence length="263" mass="30341">MKLYTSINEKNQDRLSSCISNGGSFFLRGHPLGFDLSVLELAVSFWIGSIGYTHTYYLTGIRAFKLRTKENKIMANLSAETLCEMLSIIRKARNDMKKLREYDKAKTRPKEDLSIESTRPFWFNRQRPRLHGVTILMIIQTTIAGEHSLNWTDEADMVEKLATDVSNKLNVTLSRDFDEIVGLQAHLRKLRYVQDGFEEVANRVAYLCGYLPLGLCVVGSSLRGESKEEWELQFSRIENNLDRKIEDILRVGYDRLSKKHIKV</sequence>
<dbReference type="InterPro" id="IPR027417">
    <property type="entry name" value="P-loop_NTPase"/>
</dbReference>
<dbReference type="EMBL" id="QGKV02000649">
    <property type="protein sequence ID" value="KAF3577281.1"/>
    <property type="molecule type" value="Genomic_DNA"/>
</dbReference>
<keyword evidence="2" id="KW-1185">Reference proteome</keyword>